<dbReference type="PANTHER" id="PTHR31917:SF134">
    <property type="entry name" value="AGENET DOMAIN-CONTAINING PROTEIN"/>
    <property type="match status" value="1"/>
</dbReference>
<feature type="coiled-coil region" evidence="3">
    <location>
        <begin position="522"/>
        <end position="584"/>
    </location>
</feature>
<comment type="caution">
    <text evidence="6">The sequence shown here is derived from an EMBL/GenBank/DDBJ whole genome shotgun (WGS) entry which is preliminary data.</text>
</comment>
<evidence type="ECO:0000256" key="1">
    <source>
        <dbReference type="ARBA" id="ARBA00022448"/>
    </source>
</evidence>
<dbReference type="Pfam" id="PF05641">
    <property type="entry name" value="Agenet"/>
    <property type="match status" value="4"/>
</dbReference>
<evidence type="ECO:0000313" key="7">
    <source>
        <dbReference type="Proteomes" id="UP000824890"/>
    </source>
</evidence>
<evidence type="ECO:0000313" key="6">
    <source>
        <dbReference type="EMBL" id="KAH0924526.1"/>
    </source>
</evidence>
<feature type="region of interest" description="Disordered" evidence="4">
    <location>
        <begin position="267"/>
        <end position="401"/>
    </location>
</feature>
<feature type="domain" description="Agenet" evidence="5">
    <location>
        <begin position="689"/>
        <end position="746"/>
    </location>
</feature>
<feature type="compositionally biased region" description="Polar residues" evidence="4">
    <location>
        <begin position="332"/>
        <end position="342"/>
    </location>
</feature>
<feature type="compositionally biased region" description="Polar residues" evidence="4">
    <location>
        <begin position="390"/>
        <end position="401"/>
    </location>
</feature>
<evidence type="ECO:0000256" key="2">
    <source>
        <dbReference type="ARBA" id="ARBA00022604"/>
    </source>
</evidence>
<dbReference type="InterPro" id="IPR008395">
    <property type="entry name" value="Agenet-like_dom"/>
</dbReference>
<feature type="region of interest" description="Disordered" evidence="4">
    <location>
        <begin position="182"/>
        <end position="203"/>
    </location>
</feature>
<evidence type="ECO:0000256" key="3">
    <source>
        <dbReference type="SAM" id="Coils"/>
    </source>
</evidence>
<feature type="compositionally biased region" description="Basic and acidic residues" evidence="4">
    <location>
        <begin position="343"/>
        <end position="354"/>
    </location>
</feature>
<keyword evidence="7" id="KW-1185">Reference proteome</keyword>
<keyword evidence="3" id="KW-0175">Coiled coil</keyword>
<dbReference type="CDD" id="cd20406">
    <property type="entry name" value="Tudor_Agenet_AtDUF_rpt2_4"/>
    <property type="match status" value="3"/>
</dbReference>
<feature type="non-terminal residue" evidence="6">
    <location>
        <position position="1054"/>
    </location>
</feature>
<feature type="region of interest" description="Disordered" evidence="4">
    <location>
        <begin position="1017"/>
        <end position="1054"/>
    </location>
</feature>
<dbReference type="PANTHER" id="PTHR31917">
    <property type="entry name" value="AGENET DOMAIN-CONTAINING PROTEIN-RELATED"/>
    <property type="match status" value="1"/>
</dbReference>
<name>A0ABQ8D571_BRANA</name>
<proteinExistence type="predicted"/>
<feature type="domain" description="Agenet" evidence="5">
    <location>
        <begin position="616"/>
        <end position="687"/>
    </location>
</feature>
<evidence type="ECO:0000256" key="4">
    <source>
        <dbReference type="SAM" id="MobiDB-lite"/>
    </source>
</evidence>
<dbReference type="CDD" id="cd20405">
    <property type="entry name" value="Tudor_Agenet_AtDUF_rpt1_3"/>
    <property type="match status" value="2"/>
</dbReference>
<feature type="domain" description="Agenet" evidence="5">
    <location>
        <begin position="83"/>
        <end position="140"/>
    </location>
</feature>
<reference evidence="6 7" key="1">
    <citation type="submission" date="2021-05" db="EMBL/GenBank/DDBJ databases">
        <title>Genome Assembly of Synthetic Allotetraploid Brassica napus Reveals Homoeologous Exchanges between Subgenomes.</title>
        <authorList>
            <person name="Davis J.T."/>
        </authorList>
    </citation>
    <scope>NUCLEOTIDE SEQUENCE [LARGE SCALE GENOMIC DNA]</scope>
    <source>
        <strain evidence="7">cv. Da-Ae</strain>
        <tissue evidence="6">Seedling</tissue>
    </source>
</reference>
<feature type="domain" description="Agenet" evidence="5">
    <location>
        <begin position="141"/>
        <end position="201"/>
    </location>
</feature>
<dbReference type="InterPro" id="IPR014002">
    <property type="entry name" value="Agenet_dom_plant"/>
</dbReference>
<sequence length="1054" mass="120290">RAMSTENQTMVKGSEVEVSSQEEGLKGAYFTALLEENTTLSGRKKLSVTYKTLLTDDGSSPLTEAVQQSLLRPVPPEEDYAGVVLEEGTVVDAYLRDGWWTGVVINKKLEDNNFLVCFDSPPDIIVFEKTNLRAHVDWTDSKWVRPDLKEVDKKSMFCPGRMVEIEVDGEKKFIVKDCNHEARPNTTVDPRRVRPQPPPPSSVEEKYTVMDRVEAFHGSVWRQGLVKEVRTGKRYKVFLVAKKEEHFFGQSDVRPLKVWEDGAWHDVSKEETPPSKGVKPKTVVTSKRARRHVTGSSLNPDETLTVAATRELGNKKAAPVVTPSPPVIAATPTETEGQLSSEPRSKQNGLEKNDSIPPHKMPEEEETNQVLSRKRRREEEQQQHSDVNETEVSSSSSHQTPNVMMMNSAASVEETPPPALLKALPFAKRSPYWKSPEAKEGYKTMPQRPHFSPLLAAAAEYVNHREWSAVGMTVSFYGFLEQVKGLKPHDSLSVLCSLSESFVELEEYGFDIGAPQSRIRKMMSLKEEQAKIAEEKQCLEKKVDEDEKRSRELAEEMDVLKGKMLELQRQEAVAREEKEAADKRVVEMKASGERWKMWNLSFLRLPRLHDKEDQKFSIAKDCEVEVSCEEEGYIGSWYRAILEETPTRSGRKKLRVRYTTLLEEDCSTPFTETVEERFIRPVPPDDLSVVLEEGSVVDADHNDGWWKGVIIKKMEEDDKFLVYFDSPPDMIQFEKKQLRPHFDWTGSKWVRSLNKVSEEQYSKENIHKRKMKRKKTHNLNLDKTEAMIAGTSDNDDYDQNLSAWILGVKSSNGSDKSKAMVAGTSNTIFDGDYDQTLSSWILGVKASNGSDKSKELAHDETRASEDTTMVLPFAKRSPIWKAVESMEVYKTAKQSPHFIPLLEKREEFREGLAVGGMVNFSSLLERVNNLQPHTPKSTLARLKECFAELEKYGFDVTTPISRINMLFSLTRKQVRTEDRVKDNAKKMKKEVRKRQKLEQDMKAVEFKILELQSQKADLKQKKKKDASELEKKKTMMSSKSSVLKMKGRLDEMLR</sequence>
<keyword evidence="2" id="KW-0341">Growth regulation</keyword>
<dbReference type="InterPro" id="IPR007930">
    <property type="entry name" value="DUF724"/>
</dbReference>
<accession>A0ABQ8D571</accession>
<dbReference type="EMBL" id="JAGKQM010000005">
    <property type="protein sequence ID" value="KAH0924526.1"/>
    <property type="molecule type" value="Genomic_DNA"/>
</dbReference>
<feature type="compositionally biased region" description="Basic and acidic residues" evidence="4">
    <location>
        <begin position="377"/>
        <end position="387"/>
    </location>
</feature>
<dbReference type="SMART" id="SM00743">
    <property type="entry name" value="Agenet"/>
    <property type="match status" value="6"/>
</dbReference>
<feature type="domain" description="Agenet" evidence="5">
    <location>
        <begin position="205"/>
        <end position="261"/>
    </location>
</feature>
<protein>
    <recommendedName>
        <fullName evidence="5">Agenet domain-containing protein</fullName>
    </recommendedName>
</protein>
<organism evidence="6 7">
    <name type="scientific">Brassica napus</name>
    <name type="common">Rape</name>
    <dbReference type="NCBI Taxonomy" id="3708"/>
    <lineage>
        <taxon>Eukaryota</taxon>
        <taxon>Viridiplantae</taxon>
        <taxon>Streptophyta</taxon>
        <taxon>Embryophyta</taxon>
        <taxon>Tracheophyta</taxon>
        <taxon>Spermatophyta</taxon>
        <taxon>Magnoliopsida</taxon>
        <taxon>eudicotyledons</taxon>
        <taxon>Gunneridae</taxon>
        <taxon>Pentapetalae</taxon>
        <taxon>rosids</taxon>
        <taxon>malvids</taxon>
        <taxon>Brassicales</taxon>
        <taxon>Brassicaceae</taxon>
        <taxon>Brassiceae</taxon>
        <taxon>Brassica</taxon>
    </lineage>
</organism>
<feature type="compositionally biased region" description="Low complexity" evidence="4">
    <location>
        <begin position="1035"/>
        <end position="1044"/>
    </location>
</feature>
<keyword evidence="1" id="KW-0813">Transport</keyword>
<evidence type="ECO:0000259" key="5">
    <source>
        <dbReference type="SMART" id="SM00743"/>
    </source>
</evidence>
<dbReference type="Pfam" id="PF05266">
    <property type="entry name" value="DUF724"/>
    <property type="match status" value="2"/>
</dbReference>
<gene>
    <name evidence="6" type="ORF">HID58_016782</name>
</gene>
<feature type="domain" description="Agenet" evidence="5">
    <location>
        <begin position="8"/>
        <end position="79"/>
    </location>
</feature>
<feature type="non-terminal residue" evidence="6">
    <location>
        <position position="1"/>
    </location>
</feature>
<dbReference type="Proteomes" id="UP000824890">
    <property type="component" value="Unassembled WGS sequence"/>
</dbReference>